<gene>
    <name evidence="1" type="ORF">AAFF_G00117750</name>
</gene>
<dbReference type="AlphaFoldDB" id="A0AAD7T1V3"/>
<protein>
    <recommendedName>
        <fullName evidence="3">Reverse transcriptase domain-containing protein</fullName>
    </recommendedName>
</protein>
<proteinExistence type="predicted"/>
<reference evidence="1" key="1">
    <citation type="journal article" date="2023" name="Science">
        <title>Genome structures resolve the early diversification of teleost fishes.</title>
        <authorList>
            <person name="Parey E."/>
            <person name="Louis A."/>
            <person name="Montfort J."/>
            <person name="Bouchez O."/>
            <person name="Roques C."/>
            <person name="Iampietro C."/>
            <person name="Lluch J."/>
            <person name="Castinel A."/>
            <person name="Donnadieu C."/>
            <person name="Desvignes T."/>
            <person name="Floi Bucao C."/>
            <person name="Jouanno E."/>
            <person name="Wen M."/>
            <person name="Mejri S."/>
            <person name="Dirks R."/>
            <person name="Jansen H."/>
            <person name="Henkel C."/>
            <person name="Chen W.J."/>
            <person name="Zahm M."/>
            <person name="Cabau C."/>
            <person name="Klopp C."/>
            <person name="Thompson A.W."/>
            <person name="Robinson-Rechavi M."/>
            <person name="Braasch I."/>
            <person name="Lecointre G."/>
            <person name="Bobe J."/>
            <person name="Postlethwait J.H."/>
            <person name="Berthelot C."/>
            <person name="Roest Crollius H."/>
            <person name="Guiguen Y."/>
        </authorList>
    </citation>
    <scope>NUCLEOTIDE SEQUENCE</scope>
    <source>
        <strain evidence="1">NC1722</strain>
    </source>
</reference>
<sequence length="421" mass="48061">MAMEVIIRASKWVVGGERTKNGLRLPPIQAYMDDMTTLTTTAACTRRLLGKLQENIKWARMKIKPNKSQSISIVKGELKDVRFCIADDPIPTVSEQPVKSLGRWYNARLKDKEQVQQLRQDIVNGLDNINKTLLPGKLKLWCLQFGLLPRIMWPLTIYEVPITTVEKMEQTVTSYVKKWLGVPRCLTNISLYGKGVLELPLTSLTEEYKCSKGRGGFGLAAREPTWRKASASEWRKLVVEEVRREEETARSAKAVSLAKQGQWMRWEGMERRKISWKELWEMEASNISFIIRATYDVLPSPNNLHQWYGEDPTCALCPTPATLRHIMTGCKTSLMQGRYTWRHNQVLKNLASALENKRSAINALPPRANNPMKTTTFIWEGQERPKHPSIRPETAAVFWVGGQWSKPHRLSSPTAAEHQPG</sequence>
<comment type="caution">
    <text evidence="1">The sequence shown here is derived from an EMBL/GenBank/DDBJ whole genome shotgun (WGS) entry which is preliminary data.</text>
</comment>
<evidence type="ECO:0000313" key="1">
    <source>
        <dbReference type="EMBL" id="KAJ8412823.1"/>
    </source>
</evidence>
<evidence type="ECO:0008006" key="3">
    <source>
        <dbReference type="Google" id="ProtNLM"/>
    </source>
</evidence>
<accession>A0AAD7T1V3</accession>
<evidence type="ECO:0000313" key="2">
    <source>
        <dbReference type="Proteomes" id="UP001221898"/>
    </source>
</evidence>
<dbReference type="EMBL" id="JAINUG010000018">
    <property type="protein sequence ID" value="KAJ8412823.1"/>
    <property type="molecule type" value="Genomic_DNA"/>
</dbReference>
<organism evidence="1 2">
    <name type="scientific">Aldrovandia affinis</name>
    <dbReference type="NCBI Taxonomy" id="143900"/>
    <lineage>
        <taxon>Eukaryota</taxon>
        <taxon>Metazoa</taxon>
        <taxon>Chordata</taxon>
        <taxon>Craniata</taxon>
        <taxon>Vertebrata</taxon>
        <taxon>Euteleostomi</taxon>
        <taxon>Actinopterygii</taxon>
        <taxon>Neopterygii</taxon>
        <taxon>Teleostei</taxon>
        <taxon>Notacanthiformes</taxon>
        <taxon>Halosauridae</taxon>
        <taxon>Aldrovandia</taxon>
    </lineage>
</organism>
<keyword evidence="2" id="KW-1185">Reference proteome</keyword>
<dbReference type="Proteomes" id="UP001221898">
    <property type="component" value="Unassembled WGS sequence"/>
</dbReference>
<name>A0AAD7T1V3_9TELE</name>